<keyword evidence="7" id="KW-1185">Reference proteome</keyword>
<dbReference type="GO" id="GO:0003700">
    <property type="term" value="F:DNA-binding transcription factor activity"/>
    <property type="evidence" value="ECO:0007669"/>
    <property type="project" value="InterPro"/>
</dbReference>
<dbReference type="PRINTS" id="PR00039">
    <property type="entry name" value="HTHLYSR"/>
</dbReference>
<keyword evidence="3" id="KW-0238">DNA-binding</keyword>
<dbReference type="Proteomes" id="UP000028525">
    <property type="component" value="Unassembled WGS sequence"/>
</dbReference>
<proteinExistence type="inferred from homology"/>
<evidence type="ECO:0000259" key="5">
    <source>
        <dbReference type="PROSITE" id="PS50931"/>
    </source>
</evidence>
<dbReference type="STRING" id="29354.IO98_06680"/>
<organism evidence="6 7">
    <name type="scientific">Lacrimispora celerecrescens</name>
    <dbReference type="NCBI Taxonomy" id="29354"/>
    <lineage>
        <taxon>Bacteria</taxon>
        <taxon>Bacillati</taxon>
        <taxon>Bacillota</taxon>
        <taxon>Clostridia</taxon>
        <taxon>Lachnospirales</taxon>
        <taxon>Lachnospiraceae</taxon>
        <taxon>Lacrimispora</taxon>
    </lineage>
</organism>
<dbReference type="SUPFAM" id="SSF46785">
    <property type="entry name" value="Winged helix' DNA-binding domain"/>
    <property type="match status" value="1"/>
</dbReference>
<sequence>MIDTKLYTLLAVVEFNSYTRAAEHLSLTQPAVTQHIKQLEKELNIKIFNRVGSEIKPTNEGNIVIQYARRSIALYQRMGQNILDEQRHIRRLTVGITHTAESNAVAEVLGKYSSKNPGASITIISDSINNLYEMLKNYEVDLAVVEGKVQDDSINSLLLDTDSLMLVVSNNNLLAKKSMVTINELMKEPLILRRPSSGTRNLFTAHLESNNMSLDDFNVILEVDNIATIKDLIRRDIGVSILSRSVCLDELKKGKITALPIENLSMIREINILYHSDFKHVDVLHSIMKEYNKVVKFYAS</sequence>
<dbReference type="PANTHER" id="PTHR30126">
    <property type="entry name" value="HTH-TYPE TRANSCRIPTIONAL REGULATOR"/>
    <property type="match status" value="1"/>
</dbReference>
<feature type="domain" description="HTH lysR-type" evidence="5">
    <location>
        <begin position="1"/>
        <end position="58"/>
    </location>
</feature>
<accession>A0A084JQ15</accession>
<dbReference type="InterPro" id="IPR036388">
    <property type="entry name" value="WH-like_DNA-bd_sf"/>
</dbReference>
<evidence type="ECO:0000256" key="4">
    <source>
        <dbReference type="ARBA" id="ARBA00023163"/>
    </source>
</evidence>
<evidence type="ECO:0000256" key="2">
    <source>
        <dbReference type="ARBA" id="ARBA00023015"/>
    </source>
</evidence>
<comment type="similarity">
    <text evidence="1">Belongs to the LysR transcriptional regulatory family.</text>
</comment>
<comment type="caution">
    <text evidence="6">The sequence shown here is derived from an EMBL/GenBank/DDBJ whole genome shotgun (WGS) entry which is preliminary data.</text>
</comment>
<gene>
    <name evidence="6" type="ORF">IO98_06680</name>
</gene>
<evidence type="ECO:0000313" key="6">
    <source>
        <dbReference type="EMBL" id="KEZ91049.1"/>
    </source>
</evidence>
<dbReference type="Pfam" id="PF00126">
    <property type="entry name" value="HTH_1"/>
    <property type="match status" value="1"/>
</dbReference>
<dbReference type="CDD" id="cd05466">
    <property type="entry name" value="PBP2_LTTR_substrate"/>
    <property type="match status" value="1"/>
</dbReference>
<protein>
    <submittedName>
        <fullName evidence="6">Transcriptional regulator</fullName>
    </submittedName>
</protein>
<name>A0A084JQ15_9FIRM</name>
<dbReference type="PANTHER" id="PTHR30126:SF40">
    <property type="entry name" value="HTH-TYPE TRANSCRIPTIONAL REGULATOR GLTR"/>
    <property type="match status" value="1"/>
</dbReference>
<dbReference type="FunFam" id="1.10.10.10:FF:000001">
    <property type="entry name" value="LysR family transcriptional regulator"/>
    <property type="match status" value="1"/>
</dbReference>
<dbReference type="RefSeq" id="WP_038279281.1">
    <property type="nucleotide sequence ID" value="NZ_JPME01000008.1"/>
</dbReference>
<dbReference type="Gene3D" id="1.10.10.10">
    <property type="entry name" value="Winged helix-like DNA-binding domain superfamily/Winged helix DNA-binding domain"/>
    <property type="match status" value="1"/>
</dbReference>
<dbReference type="AlphaFoldDB" id="A0A084JQ15"/>
<dbReference type="InterPro" id="IPR005119">
    <property type="entry name" value="LysR_subst-bd"/>
</dbReference>
<dbReference type="OrthoDB" id="9785745at2"/>
<dbReference type="InterPro" id="IPR000847">
    <property type="entry name" value="LysR_HTH_N"/>
</dbReference>
<dbReference type="PROSITE" id="PS50931">
    <property type="entry name" value="HTH_LYSR"/>
    <property type="match status" value="1"/>
</dbReference>
<dbReference type="Gene3D" id="3.40.190.290">
    <property type="match status" value="1"/>
</dbReference>
<evidence type="ECO:0000256" key="1">
    <source>
        <dbReference type="ARBA" id="ARBA00009437"/>
    </source>
</evidence>
<dbReference type="SUPFAM" id="SSF53850">
    <property type="entry name" value="Periplasmic binding protein-like II"/>
    <property type="match status" value="1"/>
</dbReference>
<dbReference type="InterPro" id="IPR036390">
    <property type="entry name" value="WH_DNA-bd_sf"/>
</dbReference>
<dbReference type="Pfam" id="PF03466">
    <property type="entry name" value="LysR_substrate"/>
    <property type="match status" value="1"/>
</dbReference>
<keyword evidence="2" id="KW-0805">Transcription regulation</keyword>
<reference evidence="6 7" key="1">
    <citation type="submission" date="2014-07" db="EMBL/GenBank/DDBJ databases">
        <title>Draft genome of Clostridium celerecrescens 152B isolated from sediments associated with methane hydrate from Krishna Godavari basin.</title>
        <authorList>
            <person name="Honkalas V.S."/>
            <person name="Dabir A.P."/>
            <person name="Arora P."/>
            <person name="Dhakephalkar P.K."/>
        </authorList>
    </citation>
    <scope>NUCLEOTIDE SEQUENCE [LARGE SCALE GENOMIC DNA]</scope>
    <source>
        <strain evidence="6 7">152B</strain>
    </source>
</reference>
<evidence type="ECO:0000256" key="3">
    <source>
        <dbReference type="ARBA" id="ARBA00023125"/>
    </source>
</evidence>
<keyword evidence="4" id="KW-0804">Transcription</keyword>
<evidence type="ECO:0000313" key="7">
    <source>
        <dbReference type="Proteomes" id="UP000028525"/>
    </source>
</evidence>
<dbReference type="EMBL" id="JPME01000008">
    <property type="protein sequence ID" value="KEZ91049.1"/>
    <property type="molecule type" value="Genomic_DNA"/>
</dbReference>
<dbReference type="GO" id="GO:0000976">
    <property type="term" value="F:transcription cis-regulatory region binding"/>
    <property type="evidence" value="ECO:0007669"/>
    <property type="project" value="TreeGrafter"/>
</dbReference>